<evidence type="ECO:0000313" key="3">
    <source>
        <dbReference type="Proteomes" id="UP000518892"/>
    </source>
</evidence>
<comment type="caution">
    <text evidence="2">The sequence shown here is derived from an EMBL/GenBank/DDBJ whole genome shotgun (WGS) entry which is preliminary data.</text>
</comment>
<gene>
    <name evidence="2" type="ORF">FHR97_003120</name>
</gene>
<protein>
    <submittedName>
        <fullName evidence="2">Uncharacterized protein</fullName>
    </submittedName>
</protein>
<dbReference type="AlphaFoldDB" id="A0A7W5EWE8"/>
<dbReference type="Proteomes" id="UP000518892">
    <property type="component" value="Unassembled WGS sequence"/>
</dbReference>
<organism evidence="2 3">
    <name type="scientific">Halomonas stenophila</name>
    <dbReference type="NCBI Taxonomy" id="795312"/>
    <lineage>
        <taxon>Bacteria</taxon>
        <taxon>Pseudomonadati</taxon>
        <taxon>Pseudomonadota</taxon>
        <taxon>Gammaproteobacteria</taxon>
        <taxon>Oceanospirillales</taxon>
        <taxon>Halomonadaceae</taxon>
        <taxon>Halomonas</taxon>
    </lineage>
</organism>
<feature type="compositionally biased region" description="Pro residues" evidence="1">
    <location>
        <begin position="292"/>
        <end position="303"/>
    </location>
</feature>
<reference evidence="2 3" key="1">
    <citation type="submission" date="2020-08" db="EMBL/GenBank/DDBJ databases">
        <title>Genomic Encyclopedia of Type Strains, Phase III (KMG-III): the genomes of soil and plant-associated and newly described type strains.</title>
        <authorList>
            <person name="Whitman W."/>
        </authorList>
    </citation>
    <scope>NUCLEOTIDE SEQUENCE [LARGE SCALE GENOMIC DNA]</scope>
    <source>
        <strain evidence="2 3">CECT 7744</strain>
    </source>
</reference>
<dbReference type="EMBL" id="JACHXR010000010">
    <property type="protein sequence ID" value="MBB3232252.1"/>
    <property type="molecule type" value="Genomic_DNA"/>
</dbReference>
<feature type="compositionally biased region" description="Polar residues" evidence="1">
    <location>
        <begin position="273"/>
        <end position="291"/>
    </location>
</feature>
<accession>A0A7W5EWE8</accession>
<keyword evidence="3" id="KW-1185">Reference proteome</keyword>
<evidence type="ECO:0000313" key="2">
    <source>
        <dbReference type="EMBL" id="MBB3232252.1"/>
    </source>
</evidence>
<name>A0A7W5EWE8_9GAMM</name>
<evidence type="ECO:0000256" key="1">
    <source>
        <dbReference type="SAM" id="MobiDB-lite"/>
    </source>
</evidence>
<sequence>MLSIVQIVSGTEGTPWTREQRQCVLEIRSEHKLNDPTSFSILMHDLPDRRGVRHRLLATGRKVAVLVRPKNQGEWHVLFQGKVSEVEEHHTQGGVGSTILYRGMDIRTIMAARSYTGAWSGQVDAVMKHLIEQDFSEHAVDAPENNELDEEENPLGQNSNNLDFLRTQAIAFGHNFWVSYARVPEEAPGLGSLNPLDDSEPSVTITPKIHWARSPYFEEVGAPPAGSAGTAAADAAAQALPGIGGEDSGPISFKVHIDQASCPNVTAFEVMSEGSSVQTMHEQSGGQTSPGVPSPPTNPLAPPPDDDTPGVHFVPRVVQPGEDDVQVNEALEQERSFDRKVKLSTTMAMLKRLCLPNELATLEGVPEAVANKLFRISESTHVIRIDGHWVDAVLESDGREYGAADEDGLADATGGLA</sequence>
<feature type="region of interest" description="Disordered" evidence="1">
    <location>
        <begin position="273"/>
        <end position="310"/>
    </location>
</feature>
<dbReference type="RefSeq" id="WP_183384699.1">
    <property type="nucleotide sequence ID" value="NZ_JACHXR010000010.1"/>
</dbReference>
<proteinExistence type="predicted"/>